<evidence type="ECO:0000313" key="1">
    <source>
        <dbReference type="EMBL" id="KAG2550826.1"/>
    </source>
</evidence>
<reference evidence="1" key="1">
    <citation type="submission" date="2020-05" db="EMBL/GenBank/DDBJ databases">
        <title>WGS assembly of Panicum virgatum.</title>
        <authorList>
            <person name="Lovell J.T."/>
            <person name="Jenkins J."/>
            <person name="Shu S."/>
            <person name="Juenger T.E."/>
            <person name="Schmutz J."/>
        </authorList>
    </citation>
    <scope>NUCLEOTIDE SEQUENCE</scope>
    <source>
        <strain evidence="1">AP13</strain>
    </source>
</reference>
<dbReference type="EMBL" id="CM029053">
    <property type="protein sequence ID" value="KAG2550826.1"/>
    <property type="molecule type" value="Genomic_DNA"/>
</dbReference>
<gene>
    <name evidence="1" type="ORF">PVAP13_9KG314828</name>
</gene>
<sequence>MSPFRDWEFGMQCKDGASGRQLRAASAVNLAPRKEPENRGLRCVRLVSGFSALGCWLCLAAWKW</sequence>
<dbReference type="AlphaFoldDB" id="A0A8T0NUG7"/>
<protein>
    <submittedName>
        <fullName evidence="1">Uncharacterized protein</fullName>
    </submittedName>
</protein>
<proteinExistence type="predicted"/>
<comment type="caution">
    <text evidence="1">The sequence shown here is derived from an EMBL/GenBank/DDBJ whole genome shotgun (WGS) entry which is preliminary data.</text>
</comment>
<organism evidence="1 2">
    <name type="scientific">Panicum virgatum</name>
    <name type="common">Blackwell switchgrass</name>
    <dbReference type="NCBI Taxonomy" id="38727"/>
    <lineage>
        <taxon>Eukaryota</taxon>
        <taxon>Viridiplantae</taxon>
        <taxon>Streptophyta</taxon>
        <taxon>Embryophyta</taxon>
        <taxon>Tracheophyta</taxon>
        <taxon>Spermatophyta</taxon>
        <taxon>Magnoliopsida</taxon>
        <taxon>Liliopsida</taxon>
        <taxon>Poales</taxon>
        <taxon>Poaceae</taxon>
        <taxon>PACMAD clade</taxon>
        <taxon>Panicoideae</taxon>
        <taxon>Panicodae</taxon>
        <taxon>Paniceae</taxon>
        <taxon>Panicinae</taxon>
        <taxon>Panicum</taxon>
        <taxon>Panicum sect. Hiantes</taxon>
    </lineage>
</organism>
<evidence type="ECO:0000313" key="2">
    <source>
        <dbReference type="Proteomes" id="UP000823388"/>
    </source>
</evidence>
<accession>A0A8T0NUG7</accession>
<name>A0A8T0NUG7_PANVG</name>
<keyword evidence="2" id="KW-1185">Reference proteome</keyword>
<dbReference type="Proteomes" id="UP000823388">
    <property type="component" value="Chromosome 9K"/>
</dbReference>